<dbReference type="Pfam" id="PF12833">
    <property type="entry name" value="HTH_18"/>
    <property type="match status" value="1"/>
</dbReference>
<sequence length="306" mass="35845">MQFLSDKEKRAIPHFSLSESSEAGHALFEIKEVDGHTAKKKPHVFIPHRKDYYFFFLVKDGYNRHWVDFVSYETKPGNLYFTVPHQVHLKEKTTPVSGLFLAFTEEFLALQDRHELRDLPILLNPDNRHELVLSELENVFLNDLMMHMLCEFKTNHDWKSSMLQSYLNILLVYVSRVYTRSNSAANSLAGSRQMVNRMKTLVNEQFHELHQASDYAQLLHVSPGHLNDTIKAYTGRTATSLIQERLIVEAKRLLFHGDLQVKEIAYQLGFEDAAYFNRFFKKLTGETPASFRLHSRDREKYNLYRS</sequence>
<dbReference type="OrthoDB" id="2585681at2"/>
<dbReference type="PANTHER" id="PTHR43280:SF32">
    <property type="entry name" value="TRANSCRIPTIONAL REGULATORY PROTEIN"/>
    <property type="match status" value="1"/>
</dbReference>
<dbReference type="GO" id="GO:0043565">
    <property type="term" value="F:sequence-specific DNA binding"/>
    <property type="evidence" value="ECO:0007669"/>
    <property type="project" value="InterPro"/>
</dbReference>
<dbReference type="PROSITE" id="PS01124">
    <property type="entry name" value="HTH_ARAC_FAMILY_2"/>
    <property type="match status" value="1"/>
</dbReference>
<organism evidence="5 6">
    <name type="scientific">Deminuibacter soli</name>
    <dbReference type="NCBI Taxonomy" id="2291815"/>
    <lineage>
        <taxon>Bacteria</taxon>
        <taxon>Pseudomonadati</taxon>
        <taxon>Bacteroidota</taxon>
        <taxon>Chitinophagia</taxon>
        <taxon>Chitinophagales</taxon>
        <taxon>Chitinophagaceae</taxon>
        <taxon>Deminuibacter</taxon>
    </lineage>
</organism>
<dbReference type="Pfam" id="PF02311">
    <property type="entry name" value="AraC_binding"/>
    <property type="match status" value="1"/>
</dbReference>
<evidence type="ECO:0000256" key="2">
    <source>
        <dbReference type="ARBA" id="ARBA00023125"/>
    </source>
</evidence>
<keyword evidence="2" id="KW-0238">DNA-binding</keyword>
<dbReference type="InterPro" id="IPR003313">
    <property type="entry name" value="AraC-bd"/>
</dbReference>
<gene>
    <name evidence="5" type="ORF">DXN05_20140</name>
</gene>
<reference evidence="5 6" key="1">
    <citation type="submission" date="2018-08" db="EMBL/GenBank/DDBJ databases">
        <title>Chitinophagaceae sp. K23C18032701, a novel bacterium isolated from forest soil.</title>
        <authorList>
            <person name="Wang C."/>
        </authorList>
    </citation>
    <scope>NUCLEOTIDE SEQUENCE [LARGE SCALE GENOMIC DNA]</scope>
    <source>
        <strain evidence="5 6">K23C18032701</strain>
    </source>
</reference>
<dbReference type="Proteomes" id="UP000261284">
    <property type="component" value="Unassembled WGS sequence"/>
</dbReference>
<dbReference type="SUPFAM" id="SSF51215">
    <property type="entry name" value="Regulatory protein AraC"/>
    <property type="match status" value="1"/>
</dbReference>
<evidence type="ECO:0000256" key="1">
    <source>
        <dbReference type="ARBA" id="ARBA00023015"/>
    </source>
</evidence>
<dbReference type="InterPro" id="IPR018060">
    <property type="entry name" value="HTH_AraC"/>
</dbReference>
<evidence type="ECO:0000256" key="3">
    <source>
        <dbReference type="ARBA" id="ARBA00023163"/>
    </source>
</evidence>
<accession>A0A3E1NEY5</accession>
<dbReference type="RefSeq" id="WP_116849084.1">
    <property type="nucleotide sequence ID" value="NZ_QTJU01000009.1"/>
</dbReference>
<dbReference type="PRINTS" id="PR00032">
    <property type="entry name" value="HTHARAC"/>
</dbReference>
<dbReference type="EMBL" id="QTJU01000009">
    <property type="protein sequence ID" value="RFM26530.1"/>
    <property type="molecule type" value="Genomic_DNA"/>
</dbReference>
<dbReference type="PANTHER" id="PTHR43280">
    <property type="entry name" value="ARAC-FAMILY TRANSCRIPTIONAL REGULATOR"/>
    <property type="match status" value="1"/>
</dbReference>
<keyword evidence="6" id="KW-1185">Reference proteome</keyword>
<proteinExistence type="predicted"/>
<dbReference type="SUPFAM" id="SSF46689">
    <property type="entry name" value="Homeodomain-like"/>
    <property type="match status" value="1"/>
</dbReference>
<keyword evidence="1" id="KW-0805">Transcription regulation</keyword>
<keyword evidence="3" id="KW-0804">Transcription</keyword>
<dbReference type="InterPro" id="IPR037923">
    <property type="entry name" value="HTH-like"/>
</dbReference>
<evidence type="ECO:0000313" key="6">
    <source>
        <dbReference type="Proteomes" id="UP000261284"/>
    </source>
</evidence>
<dbReference type="SMART" id="SM00342">
    <property type="entry name" value="HTH_ARAC"/>
    <property type="match status" value="1"/>
</dbReference>
<name>A0A3E1NEY5_9BACT</name>
<feature type="domain" description="HTH araC/xylS-type" evidence="4">
    <location>
        <begin position="196"/>
        <end position="294"/>
    </location>
</feature>
<evidence type="ECO:0000313" key="5">
    <source>
        <dbReference type="EMBL" id="RFM26530.1"/>
    </source>
</evidence>
<comment type="caution">
    <text evidence="5">The sequence shown here is derived from an EMBL/GenBank/DDBJ whole genome shotgun (WGS) entry which is preliminary data.</text>
</comment>
<dbReference type="InterPro" id="IPR009057">
    <property type="entry name" value="Homeodomain-like_sf"/>
</dbReference>
<dbReference type="AlphaFoldDB" id="A0A3E1NEY5"/>
<protein>
    <submittedName>
        <fullName evidence="5">Helix-turn-helix domain-containing protein</fullName>
    </submittedName>
</protein>
<dbReference type="Gene3D" id="1.10.10.60">
    <property type="entry name" value="Homeodomain-like"/>
    <property type="match status" value="1"/>
</dbReference>
<dbReference type="GO" id="GO:0003700">
    <property type="term" value="F:DNA-binding transcription factor activity"/>
    <property type="evidence" value="ECO:0007669"/>
    <property type="project" value="InterPro"/>
</dbReference>
<dbReference type="InterPro" id="IPR020449">
    <property type="entry name" value="Tscrpt_reg_AraC-type_HTH"/>
</dbReference>
<evidence type="ECO:0000259" key="4">
    <source>
        <dbReference type="PROSITE" id="PS01124"/>
    </source>
</evidence>